<dbReference type="Gene3D" id="3.30.530.20">
    <property type="match status" value="1"/>
</dbReference>
<dbReference type="InterPro" id="IPR023393">
    <property type="entry name" value="START-like_dom_sf"/>
</dbReference>
<reference evidence="3 4" key="1">
    <citation type="submission" date="2023-03" db="EMBL/GenBank/DDBJ databases">
        <title>Altererythrobacter sp. CAU 1644 isolated from sand.</title>
        <authorList>
            <person name="Kim W."/>
        </authorList>
    </citation>
    <scope>NUCLEOTIDE SEQUENCE [LARGE SCALE GENOMIC DNA]</scope>
    <source>
        <strain evidence="3 4">CAU 1644</strain>
    </source>
</reference>
<feature type="domain" description="Activator of Hsp90 ATPase homologue 1/2-like C-terminal" evidence="2">
    <location>
        <begin position="20"/>
        <end position="152"/>
    </location>
</feature>
<dbReference type="RefSeq" id="WP_278015635.1">
    <property type="nucleotide sequence ID" value="NZ_CP121106.1"/>
</dbReference>
<sequence length="176" mass="20090">MTDYGKLLGPGKLEFRREFDADIEKVWQFLVDPEKRKLWFCGGSTDDHVGGKMVLEFDHRRLSESPPPEKYADEEVVTHQCTILEYSPPNRLAFSWGESSTSETSEVVITLQEIGTGRALLELVHSDLTGREIIVSVFAGWHGHFDLMAEVLAGGRQTDFWVRDQQLEAEYSERID</sequence>
<organism evidence="3 4">
    <name type="scientific">Altererythrobacter arenosus</name>
    <dbReference type="NCBI Taxonomy" id="3032592"/>
    <lineage>
        <taxon>Bacteria</taxon>
        <taxon>Pseudomonadati</taxon>
        <taxon>Pseudomonadota</taxon>
        <taxon>Alphaproteobacteria</taxon>
        <taxon>Sphingomonadales</taxon>
        <taxon>Erythrobacteraceae</taxon>
        <taxon>Altererythrobacter</taxon>
    </lineage>
</organism>
<dbReference type="EMBL" id="CP121106">
    <property type="protein sequence ID" value="WFL76876.1"/>
    <property type="molecule type" value="Genomic_DNA"/>
</dbReference>
<dbReference type="CDD" id="cd08899">
    <property type="entry name" value="SRPBCC_CalC_Aha1-like_6"/>
    <property type="match status" value="1"/>
</dbReference>
<gene>
    <name evidence="3" type="ORF">P7228_12865</name>
</gene>
<dbReference type="Pfam" id="PF08327">
    <property type="entry name" value="AHSA1"/>
    <property type="match status" value="1"/>
</dbReference>
<dbReference type="SUPFAM" id="SSF55961">
    <property type="entry name" value="Bet v1-like"/>
    <property type="match status" value="1"/>
</dbReference>
<name>A0ABY8FTZ9_9SPHN</name>
<keyword evidence="4" id="KW-1185">Reference proteome</keyword>
<evidence type="ECO:0000259" key="2">
    <source>
        <dbReference type="Pfam" id="PF08327"/>
    </source>
</evidence>
<evidence type="ECO:0000256" key="1">
    <source>
        <dbReference type="ARBA" id="ARBA00006817"/>
    </source>
</evidence>
<dbReference type="Proteomes" id="UP001215827">
    <property type="component" value="Chromosome"/>
</dbReference>
<dbReference type="InterPro" id="IPR013538">
    <property type="entry name" value="ASHA1/2-like_C"/>
</dbReference>
<comment type="similarity">
    <text evidence="1">Belongs to the AHA1 family.</text>
</comment>
<evidence type="ECO:0000313" key="3">
    <source>
        <dbReference type="EMBL" id="WFL76876.1"/>
    </source>
</evidence>
<evidence type="ECO:0000313" key="4">
    <source>
        <dbReference type="Proteomes" id="UP001215827"/>
    </source>
</evidence>
<accession>A0ABY8FTZ9</accession>
<protein>
    <submittedName>
        <fullName evidence="3">SRPBCC family protein</fullName>
    </submittedName>
</protein>
<proteinExistence type="inferred from homology"/>